<gene>
    <name evidence="1" type="ORF">ACE1CI_00535</name>
</gene>
<organism evidence="1 2">
    <name type="scientific">Floridaenema flaviceps BLCC-F50</name>
    <dbReference type="NCBI Taxonomy" id="3153642"/>
    <lineage>
        <taxon>Bacteria</taxon>
        <taxon>Bacillati</taxon>
        <taxon>Cyanobacteriota</taxon>
        <taxon>Cyanophyceae</taxon>
        <taxon>Oscillatoriophycideae</taxon>
        <taxon>Aerosakkonematales</taxon>
        <taxon>Aerosakkonemataceae</taxon>
        <taxon>Floridanema</taxon>
        <taxon>Floridanema flaviceps</taxon>
    </lineage>
</organism>
<proteinExistence type="predicted"/>
<sequence length="161" mass="18464">MAFEIVEFSVLKAFKVRISEVFGLADHYYLAEDTNLENSVGWRPTGLELRGNVRVTAQEVERIENFIAVAKYSIAINNCEHFANYVLHGINLSSQQNTWWKCLGAEIVSRLQPVQSVGSNYHTFMGQQIANVLNENLRQAKIEQANRERIEFWKSRGVDTK</sequence>
<dbReference type="EMBL" id="JBHFNR010000005">
    <property type="protein sequence ID" value="MFB2891410.1"/>
    <property type="molecule type" value="Genomic_DNA"/>
</dbReference>
<evidence type="ECO:0000313" key="2">
    <source>
        <dbReference type="Proteomes" id="UP001576784"/>
    </source>
</evidence>
<dbReference type="Proteomes" id="UP001576784">
    <property type="component" value="Unassembled WGS sequence"/>
</dbReference>
<dbReference type="Gene3D" id="3.90.1720.10">
    <property type="entry name" value="endopeptidase domain like (from Nostoc punctiforme)"/>
    <property type="match status" value="1"/>
</dbReference>
<comment type="caution">
    <text evidence="1">The sequence shown here is derived from an EMBL/GenBank/DDBJ whole genome shotgun (WGS) entry which is preliminary data.</text>
</comment>
<name>A0ABV4XIM5_9CYAN</name>
<reference evidence="1 2" key="1">
    <citation type="submission" date="2024-09" db="EMBL/GenBank/DDBJ databases">
        <title>Floridaenema gen nov. (Aerosakkonemataceae, Aerosakkonematales ord. nov., Cyanobacteria) from benthic tropical and subtropical fresh waters, with the description of four new species.</title>
        <authorList>
            <person name="Moretto J.A."/>
            <person name="Berthold D.E."/>
            <person name="Lefler F.W."/>
            <person name="Huang I.-S."/>
            <person name="Laughinghouse H. IV."/>
        </authorList>
    </citation>
    <scope>NUCLEOTIDE SEQUENCE [LARGE SCALE GENOMIC DNA]</scope>
    <source>
        <strain evidence="1 2">BLCC-F50</strain>
    </source>
</reference>
<evidence type="ECO:0000313" key="1">
    <source>
        <dbReference type="EMBL" id="MFB2891410.1"/>
    </source>
</evidence>
<evidence type="ECO:0008006" key="3">
    <source>
        <dbReference type="Google" id="ProtNLM"/>
    </source>
</evidence>
<keyword evidence="2" id="KW-1185">Reference proteome</keyword>
<dbReference type="RefSeq" id="WP_413261087.1">
    <property type="nucleotide sequence ID" value="NZ_JBHFNR010000005.1"/>
</dbReference>
<protein>
    <recommendedName>
        <fullName evidence="3">LRAT domain-containing protein</fullName>
    </recommendedName>
</protein>
<accession>A0ABV4XIM5</accession>